<protein>
    <submittedName>
        <fullName evidence="2">Uncharacterized protein</fullName>
    </submittedName>
</protein>
<comment type="caution">
    <text evidence="2">The sequence shown here is derived from an EMBL/GenBank/DDBJ whole genome shotgun (WGS) entry which is preliminary data.</text>
</comment>
<sequence>MRFRQRYVLFKCRSTPLGRYSNTPAINDDEQVKKEVDMTDDIQTSLPIYNEEQLVKMLADLSPHKPITLAEAIAYQYIDIEDPKLGLSNDIIQHIKHLFRPLSDQSVSNLIRVQRSGEYLTDINLAETNPFEKLNLTDPHVYQLQQSFEPTLDFNEKQFRSLTETILSNKEQYDQLQFDIARTSLPIYNAKDSSVNDFSQSDSGYSMTTATHESLASKIKIEFEPINQDIPEPLVRSDVNEDEKIDLDKATQEQLNKYELNHDLIQIIKSDYNVSDKTIGQAILSRELRLDSADPSDVSRLNSLGIHKEQARVLHAFFFPKQTRIIAYSPEPGRFVEAQTTYNPDYPGYKTDTTIIQIQEKQLSSDLLAKQRNIHDERTPPILLEQKQKQKQEPEIIIPLGPSETTSVIVPKENLSSTTSSSTATITKTPIKKRKSSGHGSFLTCFRSKKSKAGTEQQGQAIIQPTVVVCQTTSSEQIIKSTQEKSSIDYAVTPDGKRIYIDTFRDRPGLDMSYKPNDFENRFVLPIPKPASEYEPRSTPEVEPITLKSQVIEHEPIIHLEPRSPIIEPVDVQPEERNIIILPTKTDEMTSQKKRIHIDLQGAAVKLPDIELVQPGPLPTLSIGKENKGKKIKTKSTGGLCASCFGKKSKENKRQKETISETAQAPIEHKKIIEPEKKEDLPSTTIVATHTNESSALPSIVINEAILPRVNIDVFRDRNFEKGSENIPQAENRSEAAREKLLSKVEINNQSPSSAPLSSISTTTVELPSQSSAIKNISIFSNVNIDTFRDRTFQKASESLPQPTEHVETTNLNTTPQPQESHFEIPANVPPVQLPTTTIKTIGSSIKDASIFSHVNIDTFKERTLEKGSEIVHKPIEHVDATVASSHEESRAELPTNESVQLLAATMKTIGPSVKDASIFSHVNIDTFRERTFEKGSENVPKPIERTDLGDAKVTASRKESHYEIPTNEPVPSPVASVKTIAAATKDLSIFSQINIDTFRDRTFEKGSESLPKPTARTTVTDVKLSSSTVESHYELPKNEPLPTKTTNETVAIDASIFSKVNIDTFRERTFEKSPKNSSTPAVSSDMTIRATSSIEEPHYQLPSGEPVPLSSTPLEHEYSTVDRNTYDVPRTIELQQTASSIEGKSDVETINNARMISSTNDMQKSSGDFLSTKIGKEKVKTDEISPIITDVLPGDPKETKIQGASKTVKKPKQSKGKKSKTAKKSGLFSLFCHQSKKKSKIPALDLPPIEHNLTANTQINSLHHSDDDPLHIPSTSLPKLDIPLPAYNRPEFDMTTEQIKQTSEFNIPVINLATIPNLQLPEHNIQFIGSNSDQMKVPNVELPDIQFVSQEQIKEKIVIISTVEDPSSITTTSIAQTEKMAPTLSSIEHTTAITGKNLDQSFDVPVVIENKTYADLNSSLPSSEPTSTLSKSATIPVTIVHDLPTQKASEKILIETKSKPTKRSSTLSLCSCFSNKANIKKTKTPTLEAPKTNLPEINIPISSSNISSTLKTQGSLRAPSNDLPVIYLPSTSIEPISLSTVHVQDKKITVDQTEIIAPSYEIRKQEEIQVQLPIQSSPLEKQTEEIPEVKSDVSTNITKTQQVKEIKNVSTDAKKSPLFEIRAPAINIPELDLSGPPKMDAYLSFNKQEELESVSEPIQSRSDSGLEAIVSSHVHPSSTFGTVTTIGDVQQLPSISSGLGSEILDKTTIKSSTLSDIQVLQPAVELKDELKYDSAHKITMNDEIHSKLISRQDQLKACLESEISKVIIDYDPKADHKPLEKILTHGIDLIKDKKVTTYSELQHELTVEHKHDAFIVDPVVRSLYCTIEKQGLDNLDKPEFPLAIRDMVRLPATQTYDTVTHLNKGATPLATTQMINETQSPIVTISAPNAAAVTIETKLSEQKIKSTDNAARSCLTCGRSKSKPKVSSSSPTTATTIISSIGLLDERHRSQLNTHRHELGTIVNNHIQSSQPPIRSFSEHPKEIEKIIRKALTFVTQPKVHSYEQIRNDLKTEYKQTFYLVDPTVDIIRDTLNHCDITQMNEKINLDILNSNISQTVTLYNNQSSLLTNDEHNALKSNQLSWLQQYLINNELKEKKLTQKQNRELSKILHRTLEILSTNHISTWDELTLQLQREYPKAHDLCHRAVELVKQSQKNGLLLLQQAPNIEEKRRSSFLITDRARQNLKINRNKIILSLRNLLNNHNKLSNDDNQLDMYFNKSFDYLEEQKQGQFKTYDDLKQQLKQDFKKNNQENLIEQIVDVIEQAHTTNQFDDINKPEVQALLQERLNGKPLIIKEVYVSLPPRIIALKSSSEGSSRYISASANGDQPFNNTLSSHAVARGLSWREANERARILFYRGKHPAIHYDEQAAAFDVRMLLETASGGTQEIPVTDSDVHELLNSCGVQWDGVNIISLIDHSEDVVRAAEQAALKIIREKGIIDLRAPPSTNSIDIHDDDVDGSVVLPSDASTPSS</sequence>
<evidence type="ECO:0000313" key="2">
    <source>
        <dbReference type="EMBL" id="CAF2111154.1"/>
    </source>
</evidence>
<organism evidence="2 3">
    <name type="scientific">Rotaria magnacalcarata</name>
    <dbReference type="NCBI Taxonomy" id="392030"/>
    <lineage>
        <taxon>Eukaryota</taxon>
        <taxon>Metazoa</taxon>
        <taxon>Spiralia</taxon>
        <taxon>Gnathifera</taxon>
        <taxon>Rotifera</taxon>
        <taxon>Eurotatoria</taxon>
        <taxon>Bdelloidea</taxon>
        <taxon>Philodinida</taxon>
        <taxon>Philodinidae</taxon>
        <taxon>Rotaria</taxon>
    </lineage>
</organism>
<accession>A0A816UH93</accession>
<dbReference type="Proteomes" id="UP000663856">
    <property type="component" value="Unassembled WGS sequence"/>
</dbReference>
<dbReference type="EMBL" id="CAJNRF010009504">
    <property type="protein sequence ID" value="CAF2111154.1"/>
    <property type="molecule type" value="Genomic_DNA"/>
</dbReference>
<feature type="region of interest" description="Disordered" evidence="1">
    <location>
        <begin position="414"/>
        <end position="435"/>
    </location>
</feature>
<proteinExistence type="predicted"/>
<evidence type="ECO:0000256" key="1">
    <source>
        <dbReference type="SAM" id="MobiDB-lite"/>
    </source>
</evidence>
<feature type="region of interest" description="Disordered" evidence="1">
    <location>
        <begin position="2450"/>
        <end position="2472"/>
    </location>
</feature>
<feature type="region of interest" description="Disordered" evidence="1">
    <location>
        <begin position="1192"/>
        <end position="1223"/>
    </location>
</feature>
<reference evidence="2" key="1">
    <citation type="submission" date="2021-02" db="EMBL/GenBank/DDBJ databases">
        <authorList>
            <person name="Nowell W R."/>
        </authorList>
    </citation>
    <scope>NUCLEOTIDE SEQUENCE</scope>
</reference>
<feature type="compositionally biased region" description="Low complexity" evidence="1">
    <location>
        <begin position="416"/>
        <end position="429"/>
    </location>
</feature>
<gene>
    <name evidence="2" type="ORF">WKI299_LOCUS22295</name>
</gene>
<feature type="compositionally biased region" description="Basic residues" evidence="1">
    <location>
        <begin position="1208"/>
        <end position="1223"/>
    </location>
</feature>
<name>A0A816UH93_9BILA</name>
<evidence type="ECO:0000313" key="3">
    <source>
        <dbReference type="Proteomes" id="UP000663856"/>
    </source>
</evidence>